<name>D8RXQ7_SELML</name>
<evidence type="ECO:0000313" key="2">
    <source>
        <dbReference type="Proteomes" id="UP000001514"/>
    </source>
</evidence>
<protein>
    <submittedName>
        <fullName evidence="1">Uncharacterized protein</fullName>
    </submittedName>
</protein>
<sequence>MSSFVQWYLFERMEPPNVFYWTHHGRGQWPRPLASSAFAYIWTRWRSLPRLLSMISFFSLLLLDLDNIYPRIFSHEAAGCWCSHKSRESRILVSELLDLLLHKVLTLLRKIAIDKSFNAGRRKGRMRSIQKTVASECKRGGLLHDRVRYLIPDAVESS</sequence>
<accession>D8RXQ7</accession>
<organism evidence="2">
    <name type="scientific">Selaginella moellendorffii</name>
    <name type="common">Spikemoss</name>
    <dbReference type="NCBI Taxonomy" id="88036"/>
    <lineage>
        <taxon>Eukaryota</taxon>
        <taxon>Viridiplantae</taxon>
        <taxon>Streptophyta</taxon>
        <taxon>Embryophyta</taxon>
        <taxon>Tracheophyta</taxon>
        <taxon>Lycopodiopsida</taxon>
        <taxon>Selaginellales</taxon>
        <taxon>Selaginellaceae</taxon>
        <taxon>Selaginella</taxon>
    </lineage>
</organism>
<reference evidence="1 2" key="1">
    <citation type="journal article" date="2011" name="Science">
        <title>The Selaginella genome identifies genetic changes associated with the evolution of vascular plants.</title>
        <authorList>
            <person name="Banks J.A."/>
            <person name="Nishiyama T."/>
            <person name="Hasebe M."/>
            <person name="Bowman J.L."/>
            <person name="Gribskov M."/>
            <person name="dePamphilis C."/>
            <person name="Albert V.A."/>
            <person name="Aono N."/>
            <person name="Aoyama T."/>
            <person name="Ambrose B.A."/>
            <person name="Ashton N.W."/>
            <person name="Axtell M.J."/>
            <person name="Barker E."/>
            <person name="Barker M.S."/>
            <person name="Bennetzen J.L."/>
            <person name="Bonawitz N.D."/>
            <person name="Chapple C."/>
            <person name="Cheng C."/>
            <person name="Correa L.G."/>
            <person name="Dacre M."/>
            <person name="DeBarry J."/>
            <person name="Dreyer I."/>
            <person name="Elias M."/>
            <person name="Engstrom E.M."/>
            <person name="Estelle M."/>
            <person name="Feng L."/>
            <person name="Finet C."/>
            <person name="Floyd S.K."/>
            <person name="Frommer W.B."/>
            <person name="Fujita T."/>
            <person name="Gramzow L."/>
            <person name="Gutensohn M."/>
            <person name="Harholt J."/>
            <person name="Hattori M."/>
            <person name="Heyl A."/>
            <person name="Hirai T."/>
            <person name="Hiwatashi Y."/>
            <person name="Ishikawa M."/>
            <person name="Iwata M."/>
            <person name="Karol K.G."/>
            <person name="Koehler B."/>
            <person name="Kolukisaoglu U."/>
            <person name="Kubo M."/>
            <person name="Kurata T."/>
            <person name="Lalonde S."/>
            <person name="Li K."/>
            <person name="Li Y."/>
            <person name="Litt A."/>
            <person name="Lyons E."/>
            <person name="Manning G."/>
            <person name="Maruyama T."/>
            <person name="Michael T.P."/>
            <person name="Mikami K."/>
            <person name="Miyazaki S."/>
            <person name="Morinaga S."/>
            <person name="Murata T."/>
            <person name="Mueller-Roeber B."/>
            <person name="Nelson D.R."/>
            <person name="Obara M."/>
            <person name="Oguri Y."/>
            <person name="Olmstead R.G."/>
            <person name="Onodera N."/>
            <person name="Petersen B.L."/>
            <person name="Pils B."/>
            <person name="Prigge M."/>
            <person name="Rensing S.A."/>
            <person name="Riano-Pachon D.M."/>
            <person name="Roberts A.W."/>
            <person name="Sato Y."/>
            <person name="Scheller H.V."/>
            <person name="Schulz B."/>
            <person name="Schulz C."/>
            <person name="Shakirov E.V."/>
            <person name="Shibagaki N."/>
            <person name="Shinohara N."/>
            <person name="Shippen D.E."/>
            <person name="Soerensen I."/>
            <person name="Sotooka R."/>
            <person name="Sugimoto N."/>
            <person name="Sugita M."/>
            <person name="Sumikawa N."/>
            <person name="Tanurdzic M."/>
            <person name="Theissen G."/>
            <person name="Ulvskov P."/>
            <person name="Wakazuki S."/>
            <person name="Weng J.K."/>
            <person name="Willats W.W."/>
            <person name="Wipf D."/>
            <person name="Wolf P.G."/>
            <person name="Yang L."/>
            <person name="Zimmer A.D."/>
            <person name="Zhu Q."/>
            <person name="Mitros T."/>
            <person name="Hellsten U."/>
            <person name="Loque D."/>
            <person name="Otillar R."/>
            <person name="Salamov A."/>
            <person name="Schmutz J."/>
            <person name="Shapiro H."/>
            <person name="Lindquist E."/>
            <person name="Lucas S."/>
            <person name="Rokhsar D."/>
            <person name="Grigoriev I.V."/>
        </authorList>
    </citation>
    <scope>NUCLEOTIDE SEQUENCE [LARGE SCALE GENOMIC DNA]</scope>
</reference>
<gene>
    <name evidence="1" type="ORF">SELMODRAFT_415988</name>
</gene>
<keyword evidence="2" id="KW-1185">Reference proteome</keyword>
<dbReference type="HOGENOM" id="CLU_1672283_0_0_1"/>
<dbReference type="Proteomes" id="UP000001514">
    <property type="component" value="Unassembled WGS sequence"/>
</dbReference>
<dbReference type="KEGG" id="smo:SELMODRAFT_415988"/>
<dbReference type="Gramene" id="EFJ22781">
    <property type="protein sequence ID" value="EFJ22781"/>
    <property type="gene ID" value="SELMODRAFT_415988"/>
</dbReference>
<dbReference type="InParanoid" id="D8RXQ7"/>
<proteinExistence type="predicted"/>
<evidence type="ECO:0000313" key="1">
    <source>
        <dbReference type="EMBL" id="EFJ22781.1"/>
    </source>
</evidence>
<dbReference type="EMBL" id="GL377594">
    <property type="protein sequence ID" value="EFJ22781.1"/>
    <property type="molecule type" value="Genomic_DNA"/>
</dbReference>
<dbReference type="AlphaFoldDB" id="D8RXQ7"/>